<gene>
    <name evidence="6" type="primary">LOC109476065</name>
</gene>
<dbReference type="OrthoDB" id="163438at2759"/>
<reference evidence="6" key="1">
    <citation type="submission" date="2025-08" db="UniProtKB">
        <authorList>
            <consortium name="RefSeq"/>
        </authorList>
    </citation>
    <scope>IDENTIFICATION</scope>
    <source>
        <tissue evidence="6">Gonad</tissue>
    </source>
</reference>
<accession>A0A6P4YSP6</accession>
<dbReference type="GO" id="GO:0005634">
    <property type="term" value="C:nucleus"/>
    <property type="evidence" value="ECO:0007669"/>
    <property type="project" value="TreeGrafter"/>
</dbReference>
<feature type="repeat" description="ANK" evidence="3">
    <location>
        <begin position="102"/>
        <end position="134"/>
    </location>
</feature>
<dbReference type="GeneID" id="109476065"/>
<dbReference type="KEGG" id="bbel:109476065"/>
<dbReference type="Pfam" id="PF12796">
    <property type="entry name" value="Ank_2"/>
    <property type="match status" value="1"/>
</dbReference>
<evidence type="ECO:0000256" key="2">
    <source>
        <dbReference type="ARBA" id="ARBA00023043"/>
    </source>
</evidence>
<evidence type="ECO:0000256" key="1">
    <source>
        <dbReference type="ARBA" id="ARBA00022737"/>
    </source>
</evidence>
<evidence type="ECO:0000256" key="3">
    <source>
        <dbReference type="PROSITE-ProRule" id="PRU00023"/>
    </source>
</evidence>
<sequence length="202" mass="21893">MAHNGAAGEAGTSSPEGAAGGQAVQEQAVGFHAINDGNDLTTAAAAGDLVEVQRLLEVGVDVNAQNQQGRTAIQVMQFGHDLIVKELLENGADPNVRDPGRKGQYPVHDAARGGWDEALKLLFDYHAELDVKDDEDMTPAHFAAKKGHVRILEFLRAKSADLWAKNRQGQTPRDLARIHGRTDVTAWFRGSFPEQHTEQQGQ</sequence>
<dbReference type="Proteomes" id="UP000515135">
    <property type="component" value="Unplaced"/>
</dbReference>
<keyword evidence="5" id="KW-1185">Reference proteome</keyword>
<keyword evidence="1" id="KW-0677">Repeat</keyword>
<dbReference type="SMART" id="SM00248">
    <property type="entry name" value="ANK"/>
    <property type="match status" value="4"/>
</dbReference>
<keyword evidence="2 3" id="KW-0040">ANK repeat</keyword>
<feature type="repeat" description="ANK" evidence="3">
    <location>
        <begin position="135"/>
        <end position="167"/>
    </location>
</feature>
<dbReference type="InterPro" id="IPR036770">
    <property type="entry name" value="Ankyrin_rpt-contain_sf"/>
</dbReference>
<dbReference type="PROSITE" id="PS50088">
    <property type="entry name" value="ANK_REPEAT"/>
    <property type="match status" value="3"/>
</dbReference>
<dbReference type="SUPFAM" id="SSF48403">
    <property type="entry name" value="Ankyrin repeat"/>
    <property type="match status" value="1"/>
</dbReference>
<dbReference type="PANTHER" id="PTHR24201">
    <property type="entry name" value="ANK_REP_REGION DOMAIN-CONTAINING PROTEIN"/>
    <property type="match status" value="1"/>
</dbReference>
<evidence type="ECO:0000313" key="6">
    <source>
        <dbReference type="RefSeq" id="XP_019632465.1"/>
    </source>
</evidence>
<name>A0A6P4YSP6_BRABE</name>
<dbReference type="PROSITE" id="PS50297">
    <property type="entry name" value="ANK_REP_REGION"/>
    <property type="match status" value="2"/>
</dbReference>
<proteinExistence type="predicted"/>
<dbReference type="PANTHER" id="PTHR24201:SF14">
    <property type="entry name" value="CYCLIN-DEPENDENT KINASE 4 INHIBITOR C-LIKE"/>
    <property type="match status" value="1"/>
</dbReference>
<dbReference type="InterPro" id="IPR050776">
    <property type="entry name" value="Ank_Repeat/CDKN_Inhibitor"/>
</dbReference>
<organism evidence="5 6">
    <name type="scientific">Branchiostoma belcheri</name>
    <name type="common">Amphioxus</name>
    <dbReference type="NCBI Taxonomy" id="7741"/>
    <lineage>
        <taxon>Eukaryota</taxon>
        <taxon>Metazoa</taxon>
        <taxon>Chordata</taxon>
        <taxon>Cephalochordata</taxon>
        <taxon>Leptocardii</taxon>
        <taxon>Amphioxiformes</taxon>
        <taxon>Branchiostomatidae</taxon>
        <taxon>Branchiostoma</taxon>
    </lineage>
</organism>
<evidence type="ECO:0000256" key="4">
    <source>
        <dbReference type="SAM" id="MobiDB-lite"/>
    </source>
</evidence>
<evidence type="ECO:0000313" key="5">
    <source>
        <dbReference type="Proteomes" id="UP000515135"/>
    </source>
</evidence>
<feature type="region of interest" description="Disordered" evidence="4">
    <location>
        <begin position="1"/>
        <end position="23"/>
    </location>
</feature>
<dbReference type="InterPro" id="IPR002110">
    <property type="entry name" value="Ankyrin_rpt"/>
</dbReference>
<dbReference type="Gene3D" id="1.25.40.20">
    <property type="entry name" value="Ankyrin repeat-containing domain"/>
    <property type="match status" value="1"/>
</dbReference>
<feature type="repeat" description="ANK" evidence="3">
    <location>
        <begin position="35"/>
        <end position="67"/>
    </location>
</feature>
<dbReference type="RefSeq" id="XP_019632465.1">
    <property type="nucleotide sequence ID" value="XM_019776906.1"/>
</dbReference>
<protein>
    <submittedName>
        <fullName evidence="6">Cyclin-dependent kinase 4 inhibitor C-like</fullName>
    </submittedName>
</protein>
<dbReference type="AlphaFoldDB" id="A0A6P4YSP6"/>